<evidence type="ECO:0000259" key="1">
    <source>
        <dbReference type="Pfam" id="PF13546"/>
    </source>
</evidence>
<gene>
    <name evidence="2" type="ORF">XthCFBP4691_14195</name>
</gene>
<organism evidence="2 3">
    <name type="scientific">Xanthomonas theicola</name>
    <dbReference type="NCBI Taxonomy" id="56464"/>
    <lineage>
        <taxon>Bacteria</taxon>
        <taxon>Pseudomonadati</taxon>
        <taxon>Pseudomonadota</taxon>
        <taxon>Gammaproteobacteria</taxon>
        <taxon>Lysobacterales</taxon>
        <taxon>Lysobacteraceae</taxon>
        <taxon>Xanthomonas</taxon>
    </lineage>
</organism>
<proteinExistence type="predicted"/>
<sequence>MCTVLGHADREGGLRGDCSGRMLPLARKSVEPLAARLDPLRVHARLQTLHHCAAKSDWSDDAVLARVRRYVSSPMDWKGAVYWIVDDAEFGKKRRHSVGVAGR</sequence>
<name>A0A2S6ZCR9_9XANT</name>
<dbReference type="Pfam" id="PF13546">
    <property type="entry name" value="DDE_5"/>
    <property type="match status" value="1"/>
</dbReference>
<protein>
    <recommendedName>
        <fullName evidence="1">Transposase IS701-like DDE domain-containing protein</fullName>
    </recommendedName>
</protein>
<reference evidence="2 3" key="1">
    <citation type="submission" date="2016-08" db="EMBL/GenBank/DDBJ databases">
        <title>Evolution of the type three secretion system and type three effector repertoires in Xanthomonas.</title>
        <authorList>
            <person name="Merda D."/>
            <person name="Briand M."/>
            <person name="Bosis E."/>
            <person name="Rousseau C."/>
            <person name="Portier P."/>
            <person name="Jacques M.-A."/>
            <person name="Fischer-Le Saux M."/>
        </authorList>
    </citation>
    <scope>NUCLEOTIDE SEQUENCE [LARGE SCALE GENOMIC DNA]</scope>
    <source>
        <strain evidence="2 3">CFBP 4691</strain>
    </source>
</reference>
<accession>A0A2S6ZCR9</accession>
<dbReference type="AlphaFoldDB" id="A0A2S6ZCR9"/>
<comment type="caution">
    <text evidence="2">The sequence shown here is derived from an EMBL/GenBank/DDBJ whole genome shotgun (WGS) entry which is preliminary data.</text>
</comment>
<dbReference type="OrthoDB" id="6139076at2"/>
<dbReference type="EMBL" id="MIGX01000076">
    <property type="protein sequence ID" value="PPT88466.1"/>
    <property type="molecule type" value="Genomic_DNA"/>
</dbReference>
<dbReference type="Proteomes" id="UP000239898">
    <property type="component" value="Unassembled WGS sequence"/>
</dbReference>
<evidence type="ECO:0000313" key="2">
    <source>
        <dbReference type="EMBL" id="PPT88466.1"/>
    </source>
</evidence>
<dbReference type="InterPro" id="IPR038721">
    <property type="entry name" value="IS701-like_DDE_dom"/>
</dbReference>
<keyword evidence="3" id="KW-1185">Reference proteome</keyword>
<evidence type="ECO:0000313" key="3">
    <source>
        <dbReference type="Proteomes" id="UP000239898"/>
    </source>
</evidence>
<feature type="domain" description="Transposase IS701-like DDE" evidence="1">
    <location>
        <begin position="2"/>
        <end position="101"/>
    </location>
</feature>